<organism evidence="2 3">
    <name type="scientific">Mycolicibacterium anyangense</name>
    <dbReference type="NCBI Taxonomy" id="1431246"/>
    <lineage>
        <taxon>Bacteria</taxon>
        <taxon>Bacillati</taxon>
        <taxon>Actinomycetota</taxon>
        <taxon>Actinomycetes</taxon>
        <taxon>Mycobacteriales</taxon>
        <taxon>Mycobacteriaceae</taxon>
        <taxon>Mycolicibacterium</taxon>
    </lineage>
</organism>
<feature type="region of interest" description="Disordered" evidence="1">
    <location>
        <begin position="202"/>
        <end position="240"/>
    </location>
</feature>
<proteinExistence type="predicted"/>
<sequence>MPSSGPAPTLSAVRSWDVTHLRTAASQWAKTAKVWEDTFTQLSQNVNNPGGTPWLGEAAEAAQERAYNDRLRVIRCADQLHAASSAARTGVDQIDTAKRNALTAVRNAEQAGFTVGEDFSVTYRGSASPAAMAAKQAQAQTLAADIRMRVGELIAADQQVAGKIIAATEGLGGATFADEDSHPDPTIQLVDNHIGGDVPATPPHVGERPDPRNPFVGDERFGHWEDFTVPPYTGKEPPPLRSEYRPFGPDTPGKNGGPTEWYVRGQNWVTDDQAPLAQYQEQYKFRISGQEATTFTRTINDEGGVRQQRWVQNVYEAQHNTKVVFGGEVPVKGRGGWTEGDIGGLPPIQNFGEWHRMAPNEIATISANNSAVKYYIPDGCGGQFTYEGGVPVGGWSGRPANQPPIMTAPR</sequence>
<keyword evidence="3" id="KW-1185">Reference proteome</keyword>
<evidence type="ECO:0000256" key="1">
    <source>
        <dbReference type="SAM" id="MobiDB-lite"/>
    </source>
</evidence>
<dbReference type="EMBL" id="AP022620">
    <property type="protein sequence ID" value="BBZ76894.1"/>
    <property type="molecule type" value="Genomic_DNA"/>
</dbReference>
<protein>
    <recommendedName>
        <fullName evidence="4">ESX-1 secretion-associated protein EspA/EspE-like domain-containing protein</fullName>
    </recommendedName>
</protein>
<name>A0A6N4WA33_9MYCO</name>
<dbReference type="Proteomes" id="UP000467249">
    <property type="component" value="Chromosome"/>
</dbReference>
<dbReference type="KEGG" id="many:MANY_22310"/>
<accession>A0A6N4WA33</accession>
<dbReference type="AlphaFoldDB" id="A0A6N4WA33"/>
<reference evidence="2 3" key="1">
    <citation type="journal article" date="2019" name="Emerg. Microbes Infect.">
        <title>Comprehensive subspecies identification of 175 nontuberculous mycobacteria species based on 7547 genomic profiles.</title>
        <authorList>
            <person name="Matsumoto Y."/>
            <person name="Kinjo T."/>
            <person name="Motooka D."/>
            <person name="Nabeya D."/>
            <person name="Jung N."/>
            <person name="Uechi K."/>
            <person name="Horii T."/>
            <person name="Iida T."/>
            <person name="Fujita J."/>
            <person name="Nakamura S."/>
        </authorList>
    </citation>
    <scope>NUCLEOTIDE SEQUENCE [LARGE SCALE GENOMIC DNA]</scope>
    <source>
        <strain evidence="2 3">JCM 30275</strain>
    </source>
</reference>
<feature type="compositionally biased region" description="Basic and acidic residues" evidence="1">
    <location>
        <begin position="205"/>
        <end position="226"/>
    </location>
</feature>
<dbReference type="RefSeq" id="WP_163804289.1">
    <property type="nucleotide sequence ID" value="NZ_AP022620.1"/>
</dbReference>
<evidence type="ECO:0000313" key="2">
    <source>
        <dbReference type="EMBL" id="BBZ76894.1"/>
    </source>
</evidence>
<evidence type="ECO:0008006" key="4">
    <source>
        <dbReference type="Google" id="ProtNLM"/>
    </source>
</evidence>
<evidence type="ECO:0000313" key="3">
    <source>
        <dbReference type="Proteomes" id="UP000467249"/>
    </source>
</evidence>
<gene>
    <name evidence="2" type="ORF">MANY_22310</name>
</gene>